<dbReference type="AlphaFoldDB" id="A0A9P7QT21"/>
<feature type="non-terminal residue" evidence="1">
    <location>
        <position position="1"/>
    </location>
</feature>
<evidence type="ECO:0000313" key="2">
    <source>
        <dbReference type="Proteomes" id="UP000699042"/>
    </source>
</evidence>
<gene>
    <name evidence="1" type="ORF">JMJ77_008688</name>
</gene>
<name>A0A9P7QT21_9PEZI</name>
<feature type="non-terminal residue" evidence="1">
    <location>
        <position position="69"/>
    </location>
</feature>
<comment type="caution">
    <text evidence="1">The sequence shown here is derived from an EMBL/GenBank/DDBJ whole genome shotgun (WGS) entry which is preliminary data.</text>
</comment>
<reference evidence="1" key="1">
    <citation type="submission" date="2021-05" db="EMBL/GenBank/DDBJ databases">
        <title>Comparative genomics of three Colletotrichum scovillei strains and genetic complementation revealed genes involved fungal growth and virulence on chili pepper.</title>
        <authorList>
            <person name="Hsieh D.-K."/>
            <person name="Chuang S.-C."/>
            <person name="Chen C.-Y."/>
            <person name="Chao Y.-T."/>
            <person name="Lu M.-Y.J."/>
            <person name="Lee M.-H."/>
            <person name="Shih M.-C."/>
        </authorList>
    </citation>
    <scope>NUCLEOTIDE SEQUENCE</scope>
    <source>
        <strain evidence="1">Coll-153</strain>
    </source>
</reference>
<accession>A0A9P7QT21</accession>
<proteinExistence type="predicted"/>
<evidence type="ECO:0000313" key="1">
    <source>
        <dbReference type="EMBL" id="KAG7040981.1"/>
    </source>
</evidence>
<dbReference type="Proteomes" id="UP000699042">
    <property type="component" value="Unassembled WGS sequence"/>
</dbReference>
<protein>
    <submittedName>
        <fullName evidence="1">Uncharacterized protein</fullName>
    </submittedName>
</protein>
<sequence>QRGRILYTTPRIQSSWENCYLILIDLERTSRMCLVSQSDKRVVVVASILSYPGYFLSVASRRYSDGGPR</sequence>
<organism evidence="1 2">
    <name type="scientific">Colletotrichum scovillei</name>
    <dbReference type="NCBI Taxonomy" id="1209932"/>
    <lineage>
        <taxon>Eukaryota</taxon>
        <taxon>Fungi</taxon>
        <taxon>Dikarya</taxon>
        <taxon>Ascomycota</taxon>
        <taxon>Pezizomycotina</taxon>
        <taxon>Sordariomycetes</taxon>
        <taxon>Hypocreomycetidae</taxon>
        <taxon>Glomerellales</taxon>
        <taxon>Glomerellaceae</taxon>
        <taxon>Colletotrichum</taxon>
        <taxon>Colletotrichum acutatum species complex</taxon>
    </lineage>
</organism>
<dbReference type="EMBL" id="JAESDN010000016">
    <property type="protein sequence ID" value="KAG7040981.1"/>
    <property type="molecule type" value="Genomic_DNA"/>
</dbReference>
<keyword evidence="2" id="KW-1185">Reference proteome</keyword>